<dbReference type="InterPro" id="IPR030489">
    <property type="entry name" value="TR_Rrf2-type_CS"/>
</dbReference>
<dbReference type="PANTHER" id="PTHR33221:SF4">
    <property type="entry name" value="HTH-TYPE TRANSCRIPTIONAL REPRESSOR NSRR"/>
    <property type="match status" value="1"/>
</dbReference>
<evidence type="ECO:0000256" key="1">
    <source>
        <dbReference type="ARBA" id="ARBA00023125"/>
    </source>
</evidence>
<dbReference type="GO" id="GO:0005829">
    <property type="term" value="C:cytosol"/>
    <property type="evidence" value="ECO:0007669"/>
    <property type="project" value="TreeGrafter"/>
</dbReference>
<sequence length="157" mass="18079">MQLTLYTDYSFRVLLYLGVNRDRLCTIAEISKRCAATQNHLVKVVHNLGREGYIQTMRGRTGGIKLKKEPEEINLTDIIRCTEVNLNIAECLRENNKCHITDVCKIKNIFKEAQNQFIQTLDNYTVADLLKDKEQLTLIFGNNIIRRMDRSTGTDGI</sequence>
<accession>A0A3B0ZKC8</accession>
<dbReference type="PROSITE" id="PS01332">
    <property type="entry name" value="HTH_RRF2_1"/>
    <property type="match status" value="1"/>
</dbReference>
<name>A0A3B0ZKC8_9ZZZZ</name>
<dbReference type="PANTHER" id="PTHR33221">
    <property type="entry name" value="WINGED HELIX-TURN-HELIX TRANSCRIPTIONAL REGULATOR, RRF2 FAMILY"/>
    <property type="match status" value="1"/>
</dbReference>
<dbReference type="NCBIfam" id="TIGR00738">
    <property type="entry name" value="rrf2_super"/>
    <property type="match status" value="1"/>
</dbReference>
<reference evidence="2" key="1">
    <citation type="submission" date="2018-06" db="EMBL/GenBank/DDBJ databases">
        <authorList>
            <person name="Zhirakovskaya E."/>
        </authorList>
    </citation>
    <scope>NUCLEOTIDE SEQUENCE</scope>
</reference>
<keyword evidence="1" id="KW-0238">DNA-binding</keyword>
<dbReference type="InterPro" id="IPR036388">
    <property type="entry name" value="WH-like_DNA-bd_sf"/>
</dbReference>
<dbReference type="GO" id="GO:0003677">
    <property type="term" value="F:DNA binding"/>
    <property type="evidence" value="ECO:0007669"/>
    <property type="project" value="UniProtKB-KW"/>
</dbReference>
<dbReference type="InterPro" id="IPR036390">
    <property type="entry name" value="WH_DNA-bd_sf"/>
</dbReference>
<evidence type="ECO:0000313" key="2">
    <source>
        <dbReference type="EMBL" id="VAW89550.1"/>
    </source>
</evidence>
<dbReference type="InterPro" id="IPR000944">
    <property type="entry name" value="Tscrpt_reg_Rrf2"/>
</dbReference>
<dbReference type="Pfam" id="PF02082">
    <property type="entry name" value="Rrf2"/>
    <property type="match status" value="1"/>
</dbReference>
<dbReference type="Gene3D" id="1.10.10.10">
    <property type="entry name" value="Winged helix-like DNA-binding domain superfamily/Winged helix DNA-binding domain"/>
    <property type="match status" value="1"/>
</dbReference>
<proteinExistence type="predicted"/>
<protein>
    <submittedName>
        <fullName evidence="2">Nitrite-sensitive transcriptional repressor NsrR</fullName>
    </submittedName>
</protein>
<dbReference type="GO" id="GO:0003700">
    <property type="term" value="F:DNA-binding transcription factor activity"/>
    <property type="evidence" value="ECO:0007669"/>
    <property type="project" value="TreeGrafter"/>
</dbReference>
<dbReference type="AlphaFoldDB" id="A0A3B0ZKC8"/>
<dbReference type="PROSITE" id="PS51197">
    <property type="entry name" value="HTH_RRF2_2"/>
    <property type="match status" value="1"/>
</dbReference>
<dbReference type="SUPFAM" id="SSF46785">
    <property type="entry name" value="Winged helix' DNA-binding domain"/>
    <property type="match status" value="1"/>
</dbReference>
<organism evidence="2">
    <name type="scientific">hydrothermal vent metagenome</name>
    <dbReference type="NCBI Taxonomy" id="652676"/>
    <lineage>
        <taxon>unclassified sequences</taxon>
        <taxon>metagenomes</taxon>
        <taxon>ecological metagenomes</taxon>
    </lineage>
</organism>
<dbReference type="EMBL" id="UOFQ01000141">
    <property type="protein sequence ID" value="VAW89550.1"/>
    <property type="molecule type" value="Genomic_DNA"/>
</dbReference>
<gene>
    <name evidence="2" type="ORF">MNBD_GAMMA17-607</name>
</gene>